<sequence length="175" mass="20591">MVRKLDLPQTDAEPLDIEQSIKRYVRCQIFCLLGSTLFTDKSTAYAHVKYLLLLRDFEWIHTYSWGQHDSHIFTGHYAMYDGVILRRWMTLLICCLFGHGSDCLESFQTDDSMLSKTAATFRQKIDYINKWRPYEELIIPNELLRHLKVCDIIALLLSFECVEWHPANRVMIIVA</sequence>
<comment type="caution">
    <text evidence="1">The sequence shown here is derived from an EMBL/GenBank/DDBJ whole genome shotgun (WGS) entry which is preliminary data.</text>
</comment>
<dbReference type="AlphaFoldDB" id="A0A445BMV1"/>
<protein>
    <recommendedName>
        <fullName evidence="3">Aminotransferase-like plant mobile domain-containing protein</fullName>
    </recommendedName>
</protein>
<dbReference type="Proteomes" id="UP000289738">
    <property type="component" value="Chromosome A09"/>
</dbReference>
<name>A0A445BMV1_ARAHY</name>
<reference evidence="1 2" key="1">
    <citation type="submission" date="2019-01" db="EMBL/GenBank/DDBJ databases">
        <title>Sequencing of cultivated peanut Arachis hypogaea provides insights into genome evolution and oil improvement.</title>
        <authorList>
            <person name="Chen X."/>
        </authorList>
    </citation>
    <scope>NUCLEOTIDE SEQUENCE [LARGE SCALE GENOMIC DNA]</scope>
    <source>
        <strain evidence="2">cv. Fuhuasheng</strain>
        <tissue evidence="1">Leaves</tissue>
    </source>
</reference>
<evidence type="ECO:0008006" key="3">
    <source>
        <dbReference type="Google" id="ProtNLM"/>
    </source>
</evidence>
<proteinExistence type="predicted"/>
<evidence type="ECO:0000313" key="1">
    <source>
        <dbReference type="EMBL" id="RYR39997.1"/>
    </source>
</evidence>
<evidence type="ECO:0000313" key="2">
    <source>
        <dbReference type="Proteomes" id="UP000289738"/>
    </source>
</evidence>
<accession>A0A445BMV1</accession>
<organism evidence="1 2">
    <name type="scientific">Arachis hypogaea</name>
    <name type="common">Peanut</name>
    <dbReference type="NCBI Taxonomy" id="3818"/>
    <lineage>
        <taxon>Eukaryota</taxon>
        <taxon>Viridiplantae</taxon>
        <taxon>Streptophyta</taxon>
        <taxon>Embryophyta</taxon>
        <taxon>Tracheophyta</taxon>
        <taxon>Spermatophyta</taxon>
        <taxon>Magnoliopsida</taxon>
        <taxon>eudicotyledons</taxon>
        <taxon>Gunneridae</taxon>
        <taxon>Pentapetalae</taxon>
        <taxon>rosids</taxon>
        <taxon>fabids</taxon>
        <taxon>Fabales</taxon>
        <taxon>Fabaceae</taxon>
        <taxon>Papilionoideae</taxon>
        <taxon>50 kb inversion clade</taxon>
        <taxon>dalbergioids sensu lato</taxon>
        <taxon>Dalbergieae</taxon>
        <taxon>Pterocarpus clade</taxon>
        <taxon>Arachis</taxon>
    </lineage>
</organism>
<dbReference type="EMBL" id="SDMP01000009">
    <property type="protein sequence ID" value="RYR39997.1"/>
    <property type="molecule type" value="Genomic_DNA"/>
</dbReference>
<keyword evidence="2" id="KW-1185">Reference proteome</keyword>
<gene>
    <name evidence="1" type="ORF">Ahy_A09g045644</name>
</gene>